<keyword evidence="6" id="KW-1185">Reference proteome</keyword>
<accession>A0A3D9ITX7</accession>
<evidence type="ECO:0000259" key="4">
    <source>
        <dbReference type="PROSITE" id="PS01124"/>
    </source>
</evidence>
<evidence type="ECO:0000256" key="2">
    <source>
        <dbReference type="ARBA" id="ARBA00023125"/>
    </source>
</evidence>
<keyword evidence="3" id="KW-0804">Transcription</keyword>
<dbReference type="InterPro" id="IPR018062">
    <property type="entry name" value="HTH_AraC-typ_CS"/>
</dbReference>
<dbReference type="GO" id="GO:0043565">
    <property type="term" value="F:sequence-specific DNA binding"/>
    <property type="evidence" value="ECO:0007669"/>
    <property type="project" value="InterPro"/>
</dbReference>
<dbReference type="GO" id="GO:0003700">
    <property type="term" value="F:DNA-binding transcription factor activity"/>
    <property type="evidence" value="ECO:0007669"/>
    <property type="project" value="InterPro"/>
</dbReference>
<organism evidence="5 6">
    <name type="scientific">Cohnella phaseoli</name>
    <dbReference type="NCBI Taxonomy" id="456490"/>
    <lineage>
        <taxon>Bacteria</taxon>
        <taxon>Bacillati</taxon>
        <taxon>Bacillota</taxon>
        <taxon>Bacilli</taxon>
        <taxon>Bacillales</taxon>
        <taxon>Paenibacillaceae</taxon>
        <taxon>Cohnella</taxon>
    </lineage>
</organism>
<proteinExistence type="predicted"/>
<dbReference type="EMBL" id="QRDZ01000021">
    <property type="protein sequence ID" value="RED65198.1"/>
    <property type="molecule type" value="Genomic_DNA"/>
</dbReference>
<keyword evidence="1" id="KW-0805">Transcription regulation</keyword>
<dbReference type="PROSITE" id="PS01124">
    <property type="entry name" value="HTH_ARAC_FAMILY_2"/>
    <property type="match status" value="1"/>
</dbReference>
<sequence>MHRVGFAPLQYQGSAELPLAGGEQLLLPAHACDRFGVCLYSDLQASLDDLHGRAIRIPAGELFHLPAGRPVAIASNASGRATLLLVAFSGLVRQRESSGKRTSAGIVSFRFPQMKNWVSEFAAASAEELDLPDYYLAQARLYALASAYANARRSPTGEESALNDYLEQTRQRIRDNYDAALDMEELARNSGVGSSRFYKMFRKMTGLSPLKYLITRRLNASLRLLSDPNVSVTEAAHSVGYPDEYYFSRLFKKQMGLTPTDYASRAQLSVAALSPIFRGDLAVLGIVPCVALPRDWDLDMENRDGYLREIREAKPDRMLTGPLPDDLIAELRLIAPLTVYAWHEHSWKKRLADFSQLLELESVAQRWLADFDRKTDNARQHVEERLQKTPFLIVGVREGNFRVYGKLRRKFTDLLYDELHFQSPSAADEIGFLDQSAIADVIGLGADHVLFLIEFAASDAYCASLERQWKDASGSAGGERRCLFIRLGEPFVYNAEMHERLVDQIVDYLFASESAK</sequence>
<dbReference type="PROSITE" id="PS00041">
    <property type="entry name" value="HTH_ARAC_FAMILY_1"/>
    <property type="match status" value="1"/>
</dbReference>
<dbReference type="SUPFAM" id="SSF46689">
    <property type="entry name" value="Homeodomain-like"/>
    <property type="match status" value="2"/>
</dbReference>
<evidence type="ECO:0000256" key="1">
    <source>
        <dbReference type="ARBA" id="ARBA00023015"/>
    </source>
</evidence>
<comment type="caution">
    <text evidence="5">The sequence shown here is derived from an EMBL/GenBank/DDBJ whole genome shotgun (WGS) entry which is preliminary data.</text>
</comment>
<evidence type="ECO:0000313" key="5">
    <source>
        <dbReference type="EMBL" id="RED65198.1"/>
    </source>
</evidence>
<dbReference type="Gene3D" id="3.40.50.1980">
    <property type="entry name" value="Nitrogenase molybdenum iron protein domain"/>
    <property type="match status" value="1"/>
</dbReference>
<keyword evidence="2 5" id="KW-0238">DNA-binding</keyword>
<dbReference type="InterPro" id="IPR020449">
    <property type="entry name" value="Tscrpt_reg_AraC-type_HTH"/>
</dbReference>
<dbReference type="InterPro" id="IPR018060">
    <property type="entry name" value="HTH_AraC"/>
</dbReference>
<gene>
    <name evidence="5" type="ORF">DFP98_12189</name>
</gene>
<dbReference type="RefSeq" id="WP_181917903.1">
    <property type="nucleotide sequence ID" value="NZ_QRDZ01000021.1"/>
</dbReference>
<dbReference type="AlphaFoldDB" id="A0A3D9ITX7"/>
<dbReference type="PANTHER" id="PTHR46796:SF6">
    <property type="entry name" value="ARAC SUBFAMILY"/>
    <property type="match status" value="1"/>
</dbReference>
<protein>
    <submittedName>
        <fullName evidence="5">AraC-like DNA-binding protein</fullName>
    </submittedName>
</protein>
<dbReference type="Pfam" id="PF12833">
    <property type="entry name" value="HTH_18"/>
    <property type="match status" value="1"/>
</dbReference>
<dbReference type="InterPro" id="IPR050204">
    <property type="entry name" value="AraC_XylS_family_regulators"/>
</dbReference>
<dbReference type="InterPro" id="IPR009057">
    <property type="entry name" value="Homeodomain-like_sf"/>
</dbReference>
<dbReference type="SUPFAM" id="SSF53807">
    <property type="entry name" value="Helical backbone' metal receptor"/>
    <property type="match status" value="1"/>
</dbReference>
<evidence type="ECO:0000313" key="6">
    <source>
        <dbReference type="Proteomes" id="UP000256977"/>
    </source>
</evidence>
<dbReference type="SMART" id="SM00342">
    <property type="entry name" value="HTH_ARAC"/>
    <property type="match status" value="1"/>
</dbReference>
<dbReference type="PANTHER" id="PTHR46796">
    <property type="entry name" value="HTH-TYPE TRANSCRIPTIONAL ACTIVATOR RHAS-RELATED"/>
    <property type="match status" value="1"/>
</dbReference>
<dbReference type="Proteomes" id="UP000256977">
    <property type="component" value="Unassembled WGS sequence"/>
</dbReference>
<name>A0A3D9ITX7_9BACL</name>
<feature type="domain" description="HTH araC/xylS-type" evidence="4">
    <location>
        <begin position="167"/>
        <end position="265"/>
    </location>
</feature>
<dbReference type="Gene3D" id="1.10.10.60">
    <property type="entry name" value="Homeodomain-like"/>
    <property type="match status" value="2"/>
</dbReference>
<dbReference type="PRINTS" id="PR00032">
    <property type="entry name" value="HTHARAC"/>
</dbReference>
<reference evidence="5 6" key="1">
    <citation type="submission" date="2018-07" db="EMBL/GenBank/DDBJ databases">
        <title>Genomic Encyclopedia of Type Strains, Phase III (KMG-III): the genomes of soil and plant-associated and newly described type strains.</title>
        <authorList>
            <person name="Whitman W."/>
        </authorList>
    </citation>
    <scope>NUCLEOTIDE SEQUENCE [LARGE SCALE GENOMIC DNA]</scope>
    <source>
        <strain evidence="5 6">CECT 7287</strain>
    </source>
</reference>
<evidence type="ECO:0000256" key="3">
    <source>
        <dbReference type="ARBA" id="ARBA00023163"/>
    </source>
</evidence>